<dbReference type="GO" id="GO:0004672">
    <property type="term" value="F:protein kinase activity"/>
    <property type="evidence" value="ECO:0007669"/>
    <property type="project" value="InterPro"/>
</dbReference>
<dbReference type="InterPro" id="IPR000719">
    <property type="entry name" value="Prot_kinase_dom"/>
</dbReference>
<feature type="domain" description="Protein kinase" evidence="1">
    <location>
        <begin position="73"/>
        <end position="318"/>
    </location>
</feature>
<proteinExistence type="predicted"/>
<accession>A0A4R9J7J1</accession>
<dbReference type="PROSITE" id="PS50011">
    <property type="entry name" value="PROTEIN_KINASE_DOM"/>
    <property type="match status" value="1"/>
</dbReference>
<keyword evidence="2" id="KW-0808">Transferase</keyword>
<dbReference type="AlphaFoldDB" id="A0A4R9J7J1"/>
<evidence type="ECO:0000313" key="3">
    <source>
        <dbReference type="Proteomes" id="UP000297871"/>
    </source>
</evidence>
<dbReference type="EMBL" id="RQFY01000004">
    <property type="protein sequence ID" value="TGL34560.1"/>
    <property type="molecule type" value="Genomic_DNA"/>
</dbReference>
<evidence type="ECO:0000313" key="2">
    <source>
        <dbReference type="EMBL" id="TGL34560.1"/>
    </source>
</evidence>
<keyword evidence="3" id="KW-1185">Reference proteome</keyword>
<keyword evidence="2" id="KW-0418">Kinase</keyword>
<dbReference type="Gene3D" id="1.10.510.10">
    <property type="entry name" value="Transferase(Phosphotransferase) domain 1"/>
    <property type="match status" value="1"/>
</dbReference>
<gene>
    <name evidence="2" type="ORF">EHQ52_08645</name>
</gene>
<comment type="caution">
    <text evidence="2">The sequence shown here is derived from an EMBL/GenBank/DDBJ whole genome shotgun (WGS) entry which is preliminary data.</text>
</comment>
<dbReference type="Proteomes" id="UP000297871">
    <property type="component" value="Unassembled WGS sequence"/>
</dbReference>
<dbReference type="InterPro" id="IPR011009">
    <property type="entry name" value="Kinase-like_dom_sf"/>
</dbReference>
<evidence type="ECO:0000259" key="1">
    <source>
        <dbReference type="PROSITE" id="PS50011"/>
    </source>
</evidence>
<reference evidence="2" key="1">
    <citation type="journal article" date="2019" name="PLoS Negl. Trop. Dis.">
        <title>Revisiting the worldwide diversity of Leptospira species in the environment.</title>
        <authorList>
            <person name="Vincent A.T."/>
            <person name="Schiettekatte O."/>
            <person name="Bourhy P."/>
            <person name="Veyrier F.J."/>
            <person name="Picardeau M."/>
        </authorList>
    </citation>
    <scope>NUCLEOTIDE SEQUENCE [LARGE SCALE GENOMIC DNA]</scope>
    <source>
        <strain evidence="2">201800265</strain>
    </source>
</reference>
<organism evidence="2 3">
    <name type="scientific">Leptospira koniambonensis</name>
    <dbReference type="NCBI Taxonomy" id="2484950"/>
    <lineage>
        <taxon>Bacteria</taxon>
        <taxon>Pseudomonadati</taxon>
        <taxon>Spirochaetota</taxon>
        <taxon>Spirochaetia</taxon>
        <taxon>Leptospirales</taxon>
        <taxon>Leptospiraceae</taxon>
        <taxon>Leptospira</taxon>
    </lineage>
</organism>
<dbReference type="GO" id="GO:0005524">
    <property type="term" value="F:ATP binding"/>
    <property type="evidence" value="ECO:0007669"/>
    <property type="project" value="InterPro"/>
</dbReference>
<sequence length="318" mass="35902">MSTAEITALLCSQCGGALPKQVRWRYVACPYCGVLVTYSKNAVLAEHFHEAWKLYEKSINTIPNTLTIGKNKYKILLPLGGGERADIFFAEKLGLAMERVIIKIERDKTSKSLASSEVSVLESLQKQNTPISAYFSQRLPQIVSFGKIINPEYEGKEAVITRANPGYWGSLSDVLRFQKKGIQPRHGVWIWRRILDLLGYIHEQGWTHNAINPSHLLVQPRDHGILVIGWRRGKKSQDKIKDLQQAAWSIRVLLEGEEDPQKSFRSVPNPLASFIERACEDKGWCDKLGAIGIDEELKIVAEKTFGPPQFIPFSPYSN</sequence>
<dbReference type="OrthoDB" id="9801841at2"/>
<protein>
    <submittedName>
        <fullName evidence="2">Protein kinase family protein</fullName>
    </submittedName>
</protein>
<dbReference type="RefSeq" id="WP_135614790.1">
    <property type="nucleotide sequence ID" value="NZ_RQFY01000004.1"/>
</dbReference>
<dbReference type="SUPFAM" id="SSF56112">
    <property type="entry name" value="Protein kinase-like (PK-like)"/>
    <property type="match status" value="1"/>
</dbReference>
<name>A0A4R9J7J1_9LEPT</name>